<dbReference type="PANTHER" id="PTHR11911:SF126">
    <property type="entry name" value="IMP DEHYDROGENASE"/>
    <property type="match status" value="1"/>
</dbReference>
<evidence type="ECO:0000256" key="11">
    <source>
        <dbReference type="PIRSR" id="PIRSR000130-4"/>
    </source>
</evidence>
<dbReference type="PANTHER" id="PTHR11911">
    <property type="entry name" value="INOSINE-5-MONOPHOSPHATE DEHYDROGENASE RELATED"/>
    <property type="match status" value="1"/>
</dbReference>
<dbReference type="Gene3D" id="3.20.20.70">
    <property type="entry name" value="Aldolase class I"/>
    <property type="match status" value="3"/>
</dbReference>
<feature type="binding site" evidence="10">
    <location>
        <begin position="264"/>
        <end position="266"/>
    </location>
    <ligand>
        <name>NAD(+)</name>
        <dbReference type="ChEBI" id="CHEBI:57540"/>
    </ligand>
</feature>
<evidence type="ECO:0000313" key="15">
    <source>
        <dbReference type="Proteomes" id="UP000001519"/>
    </source>
</evidence>
<reference evidence="14" key="4">
    <citation type="submission" date="2025-09" db="UniProtKB">
        <authorList>
            <consortium name="Ensembl"/>
        </authorList>
    </citation>
    <scope>IDENTIFICATION</scope>
</reference>
<reference evidence="14 15" key="2">
    <citation type="journal article" date="2012" name="Nature">
        <title>Insights into hominid evolution from the gorilla genome sequence.</title>
        <authorList>
            <person name="Scally A."/>
            <person name="Dutheil J.Y."/>
            <person name="Hillier L.W."/>
            <person name="Jordan G.E."/>
            <person name="Goodhead I."/>
            <person name="Herrero J."/>
            <person name="Hobolth A."/>
            <person name="Lappalainen T."/>
            <person name="Mailund T."/>
            <person name="Marques-Bonet T."/>
            <person name="McCarthy S."/>
            <person name="Montgomery S.H."/>
            <person name="Schwalie P.C."/>
            <person name="Tang Y.A."/>
            <person name="Ward M.C."/>
            <person name="Xue Y."/>
            <person name="Yngvadottir B."/>
            <person name="Alkan C."/>
            <person name="Andersen L.N."/>
            <person name="Ayub Q."/>
            <person name="Ball E.V."/>
            <person name="Beal K."/>
            <person name="Bradley B.J."/>
            <person name="Chen Y."/>
            <person name="Clee C.M."/>
            <person name="Fitzgerald S."/>
            <person name="Graves T.A."/>
            <person name="Gu Y."/>
            <person name="Heath P."/>
            <person name="Heger A."/>
            <person name="Karakoc E."/>
            <person name="Kolb-Kokocinski A."/>
            <person name="Laird G.K."/>
            <person name="Lunter G."/>
            <person name="Meader S."/>
            <person name="Mort M."/>
            <person name="Mullikin J.C."/>
            <person name="Munch K."/>
            <person name="O'Connor T.D."/>
            <person name="Phillips A.D."/>
            <person name="Prado-Martinez J."/>
            <person name="Rogers A.S."/>
            <person name="Sajjadian S."/>
            <person name="Schmidt D."/>
            <person name="Shaw K."/>
            <person name="Simpson J.T."/>
            <person name="Stenson P.D."/>
            <person name="Turner D.J."/>
            <person name="Vigilant L."/>
            <person name="Vilella A.J."/>
            <person name="Whitener W."/>
            <person name="Zhu B."/>
            <person name="Cooper D.N."/>
            <person name="de Jong P."/>
            <person name="Dermitzakis E.T."/>
            <person name="Eichler E.E."/>
            <person name="Flicek P."/>
            <person name="Goldman N."/>
            <person name="Mundy N.I."/>
            <person name="Ning Z."/>
            <person name="Odom D.T."/>
            <person name="Ponting C.P."/>
            <person name="Quail M.A."/>
            <person name="Ryder O.A."/>
            <person name="Searle S.M."/>
            <person name="Warren W.C."/>
            <person name="Wilson R.K."/>
            <person name="Schierup M.H."/>
            <person name="Rogers J."/>
            <person name="Tyler-Smith C."/>
            <person name="Durbin R."/>
        </authorList>
    </citation>
    <scope>NUCLEOTIDE SEQUENCE [LARGE SCALE GENOMIC DNA]</scope>
</reference>
<organism evidence="14 15">
    <name type="scientific">Gorilla gorilla gorilla</name>
    <name type="common">Western lowland gorilla</name>
    <dbReference type="NCBI Taxonomy" id="9595"/>
    <lineage>
        <taxon>Eukaryota</taxon>
        <taxon>Metazoa</taxon>
        <taxon>Chordata</taxon>
        <taxon>Craniata</taxon>
        <taxon>Vertebrata</taxon>
        <taxon>Euteleostomi</taxon>
        <taxon>Mammalia</taxon>
        <taxon>Eutheria</taxon>
        <taxon>Euarchontoglires</taxon>
        <taxon>Primates</taxon>
        <taxon>Haplorrhini</taxon>
        <taxon>Catarrhini</taxon>
        <taxon>Hominidae</taxon>
        <taxon>Gorilla</taxon>
    </lineage>
</organism>
<dbReference type="PIRSF" id="PIRSF000130">
    <property type="entry name" value="IMPDH"/>
    <property type="match status" value="1"/>
</dbReference>
<dbReference type="GO" id="GO:0006177">
    <property type="term" value="P:GMP biosynthetic process"/>
    <property type="evidence" value="ECO:0007669"/>
    <property type="project" value="UniProtKB-KW"/>
</dbReference>
<evidence type="ECO:0000256" key="10">
    <source>
        <dbReference type="PIRSR" id="PIRSR000130-3"/>
    </source>
</evidence>
<evidence type="ECO:0000313" key="14">
    <source>
        <dbReference type="Ensembl" id="ENSGGOP00000052263.1"/>
    </source>
</evidence>
<accession>A0A2I2ZYF7</accession>
<protein>
    <recommendedName>
        <fullName evidence="7">IMP dehydrogenase</fullName>
        <ecNumber evidence="7">1.1.1.205</ecNumber>
    </recommendedName>
</protein>
<dbReference type="SUPFAM" id="SSF51412">
    <property type="entry name" value="Inosine monophosphate dehydrogenase (IMPDH)"/>
    <property type="match status" value="2"/>
</dbReference>
<keyword evidence="10" id="KW-0520">NAD</keyword>
<dbReference type="AlphaFoldDB" id="A0A2I2ZYF7"/>
<reference evidence="14" key="3">
    <citation type="submission" date="2025-08" db="UniProtKB">
        <authorList>
            <consortium name="Ensembl"/>
        </authorList>
    </citation>
    <scope>IDENTIFICATION</scope>
</reference>
<evidence type="ECO:0000256" key="4">
    <source>
        <dbReference type="ARBA" id="ARBA00023002"/>
    </source>
</evidence>
<comment type="pathway">
    <text evidence="6">Purine metabolism; XMP biosynthesis via de novo pathway; XMP from IMP: step 1/1.</text>
</comment>
<feature type="binding site" description="in other chain" evidence="11">
    <location>
        <position position="271"/>
    </location>
    <ligand>
        <name>K(+)</name>
        <dbReference type="ChEBI" id="CHEBI:29103"/>
        <note>ligand shared between two tetrameric partners</note>
    </ligand>
</feature>
<dbReference type="FunFam" id="3.20.20.70:FF:000424">
    <property type="entry name" value="Inosine-5'-monophosphate dehydrogenase 2"/>
    <property type="match status" value="4"/>
</dbReference>
<evidence type="ECO:0000256" key="8">
    <source>
        <dbReference type="ARBA" id="ARBA00046101"/>
    </source>
</evidence>
<dbReference type="CDD" id="cd00381">
    <property type="entry name" value="IMPDH"/>
    <property type="match status" value="1"/>
</dbReference>
<sequence length="439" mass="47326">MADYLISGGPRYQPEDGLTAQQLFAGADDLTYNDFLILPGFIDFLAGEVDLTSALTRKITLKTPLISFPTDTVIEADMAIAMKFEQGFITDPVVLSPLHTVGDVLEAKMRHGFSGIPITETGTIGSKLVGIVTSRDIDFLVMTPRMELVVAPAGVTFKEANEILQHSKKGKLPVINDHDELVAIIARAVVGTCEDDKFRLGLLTRAGVDVIVLDSSQGNLVYQIAMVHYIKQKYPHLQVIGGNVVTAAQAKNLINAGVDGLHVGMGCGSICITPEVMACGRTHGTAVYKVAEYAWRFGVPIIADGGIQTMGHVVKALALGASTVMMGSLLAATTEASGEYFFSDRVPLKKYQGMGSMDADKMKFAQGISGSIQDKGSIQKFVPYLIAGIQHSCQDIRARSLAVLRSMMYSGELKFEKPTVSAQIEGGVRGLHSYEKWLY</sequence>
<keyword evidence="4" id="KW-0560">Oxidoreductase</keyword>
<dbReference type="SMART" id="SM00116">
    <property type="entry name" value="CBS"/>
    <property type="match status" value="2"/>
</dbReference>
<evidence type="ECO:0000256" key="3">
    <source>
        <dbReference type="ARBA" id="ARBA00022755"/>
    </source>
</evidence>
<keyword evidence="11" id="KW-0630">Potassium</keyword>
<evidence type="ECO:0000256" key="7">
    <source>
        <dbReference type="ARBA" id="ARBA00024384"/>
    </source>
</evidence>
<comment type="cofactor">
    <cofactor evidence="1">
        <name>K(+)</name>
        <dbReference type="ChEBI" id="CHEBI:29103"/>
    </cofactor>
</comment>
<evidence type="ECO:0000256" key="5">
    <source>
        <dbReference type="ARBA" id="ARBA00023122"/>
    </source>
</evidence>
<dbReference type="EMBL" id="CABD030123971">
    <property type="status" value="NOT_ANNOTATED_CDS"/>
    <property type="molecule type" value="Genomic_DNA"/>
</dbReference>
<comment type="catalytic activity">
    <reaction evidence="9">
        <text>IMP + NAD(+) + H2O = XMP + NADH + H(+)</text>
        <dbReference type="Rhea" id="RHEA:11708"/>
        <dbReference type="ChEBI" id="CHEBI:15377"/>
        <dbReference type="ChEBI" id="CHEBI:15378"/>
        <dbReference type="ChEBI" id="CHEBI:57464"/>
        <dbReference type="ChEBI" id="CHEBI:57540"/>
        <dbReference type="ChEBI" id="CHEBI:57945"/>
        <dbReference type="ChEBI" id="CHEBI:58053"/>
        <dbReference type="EC" id="1.1.1.205"/>
    </reaction>
</comment>
<evidence type="ECO:0000256" key="6">
    <source>
        <dbReference type="ARBA" id="ARBA00024330"/>
    </source>
</evidence>
<dbReference type="GeneTree" id="ENSGT00940000154156"/>
<evidence type="ECO:0000256" key="12">
    <source>
        <dbReference type="PROSITE-ProRule" id="PRU00703"/>
    </source>
</evidence>
<dbReference type="SMART" id="SM01240">
    <property type="entry name" value="IMPDH"/>
    <property type="match status" value="1"/>
</dbReference>
<dbReference type="GO" id="GO:0003938">
    <property type="term" value="F:IMP dehydrogenase activity"/>
    <property type="evidence" value="ECO:0007669"/>
    <property type="project" value="UniProtKB-EC"/>
</dbReference>
<dbReference type="InterPro" id="IPR000644">
    <property type="entry name" value="CBS_dom"/>
</dbReference>
<evidence type="ECO:0000256" key="2">
    <source>
        <dbReference type="ARBA" id="ARBA00022749"/>
    </source>
</evidence>
<feature type="binding site" evidence="10">
    <location>
        <begin position="214"/>
        <end position="216"/>
    </location>
    <ligand>
        <name>NAD(+)</name>
        <dbReference type="ChEBI" id="CHEBI:57540"/>
    </ligand>
</feature>
<dbReference type="InterPro" id="IPR005990">
    <property type="entry name" value="IMP_DH"/>
</dbReference>
<dbReference type="InterPro" id="IPR013785">
    <property type="entry name" value="Aldolase_TIM"/>
</dbReference>
<dbReference type="Pfam" id="PF00478">
    <property type="entry name" value="IMPDH"/>
    <property type="match status" value="1"/>
</dbReference>
<name>A0A2I2ZYF7_GORGO</name>
<keyword evidence="5 12" id="KW-0129">CBS domain</keyword>
<feature type="domain" description="CBS" evidence="13">
    <location>
        <begin position="88"/>
        <end position="148"/>
    </location>
</feature>
<evidence type="ECO:0000259" key="13">
    <source>
        <dbReference type="PROSITE" id="PS51371"/>
    </source>
</evidence>
<evidence type="ECO:0000256" key="1">
    <source>
        <dbReference type="ARBA" id="ARBA00001958"/>
    </source>
</evidence>
<dbReference type="UniPathway" id="UPA00601">
    <property type="reaction ID" value="UER00295"/>
</dbReference>
<dbReference type="EC" id="1.1.1.205" evidence="7"/>
<keyword evidence="3" id="KW-0658">Purine biosynthesis</keyword>
<feature type="binding site" description="in other chain" evidence="11">
    <location>
        <position position="268"/>
    </location>
    <ligand>
        <name>K(+)</name>
        <dbReference type="ChEBI" id="CHEBI:29103"/>
        <note>ligand shared between two tetrameric partners</note>
    </ligand>
</feature>
<keyword evidence="2" id="KW-0332">GMP biosynthesis</keyword>
<dbReference type="Proteomes" id="UP000001519">
    <property type="component" value="Chromosome X"/>
</dbReference>
<dbReference type="InterPro" id="IPR001093">
    <property type="entry name" value="IMP_DH_GMPRt"/>
</dbReference>
<dbReference type="Ensembl" id="ENSGGOT00000044516.1">
    <property type="protein sequence ID" value="ENSGGOP00000052263.1"/>
    <property type="gene ID" value="ENSGGOG00000040015.1"/>
</dbReference>
<dbReference type="PROSITE" id="PS51371">
    <property type="entry name" value="CBS"/>
    <property type="match status" value="1"/>
</dbReference>
<proteinExistence type="predicted"/>
<feature type="binding site" description="in other chain" evidence="11">
    <location>
        <position position="266"/>
    </location>
    <ligand>
        <name>K(+)</name>
        <dbReference type="ChEBI" id="CHEBI:29103"/>
        <note>ligand shared between two tetrameric partners</note>
    </ligand>
</feature>
<evidence type="ECO:0000256" key="9">
    <source>
        <dbReference type="ARBA" id="ARBA00048028"/>
    </source>
</evidence>
<keyword evidence="15" id="KW-1185">Reference proteome</keyword>
<reference evidence="15" key="1">
    <citation type="submission" date="2011-05" db="EMBL/GenBank/DDBJ databases">
        <title>Insights into the evolution of the great apes provided by the gorilla genome.</title>
        <authorList>
            <person name="Scally A."/>
        </authorList>
    </citation>
    <scope>NUCLEOTIDE SEQUENCE [LARGE SCALE GENOMIC DNA]</scope>
</reference>
<comment type="function">
    <text evidence="8">Catalyzes the conversion of inosine 5'-phosphate (IMP) to xanthosine 5'-phosphate (XMP), the first committed and rate-limiting step in the de novo synthesis of guanine nucleotides, and therefore plays an important role in the regulation of cell growth. Could also have a single-stranded nucleic acid-binding activity and could play a role in RNA and/or DNA metabolism. It may also have a role in the development of malignancy and the growth progression of some tumors.</text>
</comment>
<dbReference type="Pfam" id="PF00571">
    <property type="entry name" value="CBS"/>
    <property type="match status" value="1"/>
</dbReference>